<dbReference type="PANTHER" id="PTHR14879">
    <property type="entry name" value="CASPASE REGULATOR, RING FINGER DOMAIN-CONTAINING"/>
    <property type="match status" value="1"/>
</dbReference>
<feature type="compositionally biased region" description="Low complexity" evidence="5">
    <location>
        <begin position="258"/>
        <end position="267"/>
    </location>
</feature>
<dbReference type="SMART" id="SM00064">
    <property type="entry name" value="FYVE"/>
    <property type="match status" value="1"/>
</dbReference>
<dbReference type="AlphaFoldDB" id="A0A9W8ED00"/>
<dbReference type="SUPFAM" id="SSF57903">
    <property type="entry name" value="FYVE/PHD zinc finger"/>
    <property type="match status" value="1"/>
</dbReference>
<protein>
    <recommendedName>
        <fullName evidence="10">FYVE-type domain-containing protein</fullName>
    </recommendedName>
</protein>
<dbReference type="PROSITE" id="PS50089">
    <property type="entry name" value="ZF_RING_2"/>
    <property type="match status" value="1"/>
</dbReference>
<keyword evidence="3" id="KW-0862">Zinc</keyword>
<dbReference type="GO" id="GO:0043161">
    <property type="term" value="P:proteasome-mediated ubiquitin-dependent protein catabolic process"/>
    <property type="evidence" value="ECO:0007669"/>
    <property type="project" value="TreeGrafter"/>
</dbReference>
<evidence type="ECO:0000256" key="1">
    <source>
        <dbReference type="ARBA" id="ARBA00022723"/>
    </source>
</evidence>
<reference evidence="8" key="1">
    <citation type="submission" date="2022-07" db="EMBL/GenBank/DDBJ databases">
        <title>Phylogenomic reconstructions and comparative analyses of Kickxellomycotina fungi.</title>
        <authorList>
            <person name="Reynolds N.K."/>
            <person name="Stajich J.E."/>
            <person name="Barry K."/>
            <person name="Grigoriev I.V."/>
            <person name="Crous P."/>
            <person name="Smith M.E."/>
        </authorList>
    </citation>
    <scope>NUCLEOTIDE SEQUENCE</scope>
    <source>
        <strain evidence="8">RSA 567</strain>
    </source>
</reference>
<dbReference type="Pfam" id="PF13920">
    <property type="entry name" value="zf-C3HC4_3"/>
    <property type="match status" value="1"/>
</dbReference>
<feature type="region of interest" description="Disordered" evidence="5">
    <location>
        <begin position="237"/>
        <end position="277"/>
    </location>
</feature>
<feature type="region of interest" description="Disordered" evidence="5">
    <location>
        <begin position="189"/>
        <end position="216"/>
    </location>
</feature>
<dbReference type="GO" id="GO:0005737">
    <property type="term" value="C:cytoplasm"/>
    <property type="evidence" value="ECO:0007669"/>
    <property type="project" value="TreeGrafter"/>
</dbReference>
<dbReference type="SUPFAM" id="SSF57850">
    <property type="entry name" value="RING/U-box"/>
    <property type="match status" value="1"/>
</dbReference>
<dbReference type="Proteomes" id="UP001151582">
    <property type="component" value="Unassembled WGS sequence"/>
</dbReference>
<feature type="domain" description="FYVE-type" evidence="7">
    <location>
        <begin position="78"/>
        <end position="138"/>
    </location>
</feature>
<feature type="domain" description="RING-type" evidence="6">
    <location>
        <begin position="345"/>
        <end position="384"/>
    </location>
</feature>
<feature type="compositionally biased region" description="Polar residues" evidence="5">
    <location>
        <begin position="13"/>
        <end position="25"/>
    </location>
</feature>
<gene>
    <name evidence="8" type="ORF">H4R34_003057</name>
</gene>
<evidence type="ECO:0000313" key="9">
    <source>
        <dbReference type="Proteomes" id="UP001151582"/>
    </source>
</evidence>
<comment type="caution">
    <text evidence="8">The sequence shown here is derived from an EMBL/GenBank/DDBJ whole genome shotgun (WGS) entry which is preliminary data.</text>
</comment>
<dbReference type="EMBL" id="JANBQB010000253">
    <property type="protein sequence ID" value="KAJ1978834.1"/>
    <property type="molecule type" value="Genomic_DNA"/>
</dbReference>
<evidence type="ECO:0008006" key="10">
    <source>
        <dbReference type="Google" id="ProtNLM"/>
    </source>
</evidence>
<dbReference type="PANTHER" id="PTHR14879:SF15">
    <property type="entry name" value="E3 UBIQUITIN-PROTEIN LIGASE RIFIFYLIN-LIKE PROTEIN"/>
    <property type="match status" value="1"/>
</dbReference>
<feature type="region of interest" description="Disordered" evidence="5">
    <location>
        <begin position="1"/>
        <end position="63"/>
    </location>
</feature>
<evidence type="ECO:0000256" key="2">
    <source>
        <dbReference type="ARBA" id="ARBA00022771"/>
    </source>
</evidence>
<dbReference type="InterPro" id="IPR011011">
    <property type="entry name" value="Znf_FYVE_PHD"/>
</dbReference>
<dbReference type="InterPro" id="IPR051728">
    <property type="entry name" value="RING-FYVE_E3_ubiquitin-ligase"/>
</dbReference>
<proteinExistence type="predicted"/>
<keyword evidence="1" id="KW-0479">Metal-binding</keyword>
<dbReference type="InterPro" id="IPR000306">
    <property type="entry name" value="Znf_FYVE"/>
</dbReference>
<accession>A0A9W8ED00</accession>
<feature type="compositionally biased region" description="Pro residues" evidence="5">
    <location>
        <begin position="240"/>
        <end position="257"/>
    </location>
</feature>
<name>A0A9W8ED00_9FUNG</name>
<evidence type="ECO:0000259" key="6">
    <source>
        <dbReference type="PROSITE" id="PS50089"/>
    </source>
</evidence>
<evidence type="ECO:0000256" key="5">
    <source>
        <dbReference type="SAM" id="MobiDB-lite"/>
    </source>
</evidence>
<dbReference type="Gene3D" id="3.30.40.10">
    <property type="entry name" value="Zinc/RING finger domain, C3HC4 (zinc finger)"/>
    <property type="match status" value="2"/>
</dbReference>
<dbReference type="GO" id="GO:0061630">
    <property type="term" value="F:ubiquitin protein ligase activity"/>
    <property type="evidence" value="ECO:0007669"/>
    <property type="project" value="TreeGrafter"/>
</dbReference>
<organism evidence="8 9">
    <name type="scientific">Dimargaris verticillata</name>
    <dbReference type="NCBI Taxonomy" id="2761393"/>
    <lineage>
        <taxon>Eukaryota</taxon>
        <taxon>Fungi</taxon>
        <taxon>Fungi incertae sedis</taxon>
        <taxon>Zoopagomycota</taxon>
        <taxon>Kickxellomycotina</taxon>
        <taxon>Dimargaritomycetes</taxon>
        <taxon>Dimargaritales</taxon>
        <taxon>Dimargaritaceae</taxon>
        <taxon>Dimargaris</taxon>
    </lineage>
</organism>
<dbReference type="PROSITE" id="PS50178">
    <property type="entry name" value="ZF_FYVE"/>
    <property type="match status" value="1"/>
</dbReference>
<feature type="compositionally biased region" description="Low complexity" evidence="5">
    <location>
        <begin position="206"/>
        <end position="216"/>
    </location>
</feature>
<dbReference type="InterPro" id="IPR013083">
    <property type="entry name" value="Znf_RING/FYVE/PHD"/>
</dbReference>
<dbReference type="Pfam" id="PF01363">
    <property type="entry name" value="FYVE"/>
    <property type="match status" value="1"/>
</dbReference>
<keyword evidence="9" id="KW-1185">Reference proteome</keyword>
<dbReference type="FunFam" id="3.30.40.10:FF:000110">
    <property type="entry name" value="E3 ubiquitin-protein ligase RNF34 isoform X1"/>
    <property type="match status" value="1"/>
</dbReference>
<dbReference type="SMART" id="SM00184">
    <property type="entry name" value="RING"/>
    <property type="match status" value="1"/>
</dbReference>
<dbReference type="GO" id="GO:0070936">
    <property type="term" value="P:protein K48-linked ubiquitination"/>
    <property type="evidence" value="ECO:0007669"/>
    <property type="project" value="TreeGrafter"/>
</dbReference>
<dbReference type="GO" id="GO:0008270">
    <property type="term" value="F:zinc ion binding"/>
    <property type="evidence" value="ECO:0007669"/>
    <property type="project" value="UniProtKB-KW"/>
</dbReference>
<evidence type="ECO:0000256" key="4">
    <source>
        <dbReference type="PROSITE-ProRule" id="PRU00175"/>
    </source>
</evidence>
<evidence type="ECO:0000313" key="8">
    <source>
        <dbReference type="EMBL" id="KAJ1978834.1"/>
    </source>
</evidence>
<sequence length="396" mass="43886">MPHRNWLPRQAPPETNATNPWQSARQAVKRAYAQLANNASSNRRPLAVPPQPSPQPSASRAEQNPALWLQPAPPFRDTTVVTACFQCGYAFGWSRKKHHCHNCGQVLCDECTPHRWELPRFGYDSPVRVCGLCHRLLEIATMDTPTLMMLPIRTLRSYIDTYGLPAQGLLEKAELAQLVYDSQPLSEAREAHFRSQLPTPSPAAPAPASTSLPSDPLSAMDVEEINQMIHQICGFQLNWPAPPQPPAPPSHSTPPPRSRSNNNSQTPPARPTAPTPSLASLIANHTEVASLSVPILKNILAEHCIDHSQVLEKQDLIDKVKRLVDNTRAELAAYTQEKDSDDHLCRLCFDAVINCVLLECGHMATCMGCAKQLQSTNKDCPICRQPFVRIVHVFKS</sequence>
<keyword evidence="2 4" id="KW-0863">Zinc-finger</keyword>
<dbReference type="GO" id="GO:1902042">
    <property type="term" value="P:negative regulation of extrinsic apoptotic signaling pathway via death domain receptors"/>
    <property type="evidence" value="ECO:0007669"/>
    <property type="project" value="TreeGrafter"/>
</dbReference>
<dbReference type="InterPro" id="IPR001841">
    <property type="entry name" value="Znf_RING"/>
</dbReference>
<dbReference type="InterPro" id="IPR017455">
    <property type="entry name" value="Znf_FYVE-rel"/>
</dbReference>
<dbReference type="OrthoDB" id="3045089at2759"/>
<dbReference type="GO" id="GO:0005886">
    <property type="term" value="C:plasma membrane"/>
    <property type="evidence" value="ECO:0007669"/>
    <property type="project" value="TreeGrafter"/>
</dbReference>
<evidence type="ECO:0000256" key="3">
    <source>
        <dbReference type="ARBA" id="ARBA00022833"/>
    </source>
</evidence>
<evidence type="ECO:0000259" key="7">
    <source>
        <dbReference type="PROSITE" id="PS50178"/>
    </source>
</evidence>